<evidence type="ECO:0000313" key="1">
    <source>
        <dbReference type="EMBL" id="MCM3716042.1"/>
    </source>
</evidence>
<dbReference type="Proteomes" id="UP001139179">
    <property type="component" value="Unassembled WGS sequence"/>
</dbReference>
<dbReference type="AlphaFoldDB" id="A0A9X2DT96"/>
<dbReference type="EMBL" id="JAMBOL010000027">
    <property type="protein sequence ID" value="MCM3716042.1"/>
    <property type="molecule type" value="Genomic_DNA"/>
</dbReference>
<name>A0A9X2DT96_9BACI</name>
<organism evidence="1 2">
    <name type="scientific">Halalkalibacter oceani</name>
    <dbReference type="NCBI Taxonomy" id="1653776"/>
    <lineage>
        <taxon>Bacteria</taxon>
        <taxon>Bacillati</taxon>
        <taxon>Bacillota</taxon>
        <taxon>Bacilli</taxon>
        <taxon>Bacillales</taxon>
        <taxon>Bacillaceae</taxon>
        <taxon>Halalkalibacter</taxon>
    </lineage>
</organism>
<accession>A0A9X2DT96</accession>
<gene>
    <name evidence="1" type="ORF">M3202_18480</name>
</gene>
<sequence length="112" mass="12490">MNKDNFILKDLLHLIDLWDGEVDLGERNGKVDSLTLKKEYTVGKDADKVKTILIEKVMKSHGFLTLNGSGEKVTITAIVKPDSFVSASQMVNQLKLLEESNTISRSKEKDLA</sequence>
<dbReference type="RefSeq" id="WP_251224722.1">
    <property type="nucleotide sequence ID" value="NZ_JAMBOL010000027.1"/>
</dbReference>
<protein>
    <submittedName>
        <fullName evidence="1">Uncharacterized protein</fullName>
    </submittedName>
</protein>
<comment type="caution">
    <text evidence="1">The sequence shown here is derived from an EMBL/GenBank/DDBJ whole genome shotgun (WGS) entry which is preliminary data.</text>
</comment>
<reference evidence="1" key="1">
    <citation type="submission" date="2022-05" db="EMBL/GenBank/DDBJ databases">
        <title>Comparative Genomics of Spacecraft Associated Microbes.</title>
        <authorList>
            <person name="Tran M.T."/>
            <person name="Wright A."/>
            <person name="Seuylemezian A."/>
            <person name="Eisen J."/>
            <person name="Coil D."/>
        </authorList>
    </citation>
    <scope>NUCLEOTIDE SEQUENCE</scope>
    <source>
        <strain evidence="1">214.1.1</strain>
    </source>
</reference>
<proteinExistence type="predicted"/>
<evidence type="ECO:0000313" key="2">
    <source>
        <dbReference type="Proteomes" id="UP001139179"/>
    </source>
</evidence>
<keyword evidence="2" id="KW-1185">Reference proteome</keyword>